<reference evidence="1 2" key="1">
    <citation type="submission" date="2019-10" db="EMBL/GenBank/DDBJ databases">
        <authorList>
            <person name="Palmer J.M."/>
        </authorList>
    </citation>
    <scope>NUCLEOTIDE SEQUENCE [LARGE SCALE GENOMIC DNA]</scope>
    <source>
        <strain evidence="1 2">TWF694</strain>
    </source>
</reference>
<name>A0AAV9X2U4_9PEZI</name>
<dbReference type="EMBL" id="JAVHJO010000011">
    <property type="protein sequence ID" value="KAK6533813.1"/>
    <property type="molecule type" value="Genomic_DNA"/>
</dbReference>
<proteinExistence type="predicted"/>
<evidence type="ECO:0000313" key="1">
    <source>
        <dbReference type="EMBL" id="KAK6533813.1"/>
    </source>
</evidence>
<dbReference type="Proteomes" id="UP001365542">
    <property type="component" value="Unassembled WGS sequence"/>
</dbReference>
<protein>
    <submittedName>
        <fullName evidence="1">Uncharacterized protein</fullName>
    </submittedName>
</protein>
<organism evidence="1 2">
    <name type="scientific">Orbilia ellipsospora</name>
    <dbReference type="NCBI Taxonomy" id="2528407"/>
    <lineage>
        <taxon>Eukaryota</taxon>
        <taxon>Fungi</taxon>
        <taxon>Dikarya</taxon>
        <taxon>Ascomycota</taxon>
        <taxon>Pezizomycotina</taxon>
        <taxon>Orbiliomycetes</taxon>
        <taxon>Orbiliales</taxon>
        <taxon>Orbiliaceae</taxon>
        <taxon>Orbilia</taxon>
    </lineage>
</organism>
<accession>A0AAV9X2U4</accession>
<keyword evidence="2" id="KW-1185">Reference proteome</keyword>
<dbReference type="AlphaFoldDB" id="A0AAV9X2U4"/>
<comment type="caution">
    <text evidence="1">The sequence shown here is derived from an EMBL/GenBank/DDBJ whole genome shotgun (WGS) entry which is preliminary data.</text>
</comment>
<gene>
    <name evidence="1" type="ORF">TWF694_002742</name>
</gene>
<sequence length="196" mass="22022">MYSLHVHRQLPGWRKSKIVLDDHGHEVYFAKPHRGSQSSIELHLSENEENPVVAELRTNLLMTKYELYFGETKHELQPGSNSKHGQLTWSIPNCPKQFRWGERDDKSSNGVMNRTHSNLQLVEVGSETVVASLAPNRRKFAKTEMGELLIDERYHTELGSDFERGVILLALSYLERVKRRATGAGAAAAAGGVVAC</sequence>
<evidence type="ECO:0000313" key="2">
    <source>
        <dbReference type="Proteomes" id="UP001365542"/>
    </source>
</evidence>